<evidence type="ECO:0000313" key="2">
    <source>
        <dbReference type="Proteomes" id="UP001079430"/>
    </source>
</evidence>
<sequence>MEFDWTAPNSSNYFASRLYLNTSNNFATATLVATEYGAAAANDARTVTGLAAGTYYGWIEAINPSGKPAAAVATGSAIVTT</sequence>
<accession>A0ABT4KK98</accession>
<keyword evidence="2" id="KW-1185">Reference proteome</keyword>
<protein>
    <submittedName>
        <fullName evidence="1">Uncharacterized protein</fullName>
    </submittedName>
</protein>
<comment type="caution">
    <text evidence="1">The sequence shown here is derived from an EMBL/GenBank/DDBJ whole genome shotgun (WGS) entry which is preliminary data.</text>
</comment>
<name>A0ABT4KK98_9HYPH</name>
<dbReference type="InterPro" id="IPR013783">
    <property type="entry name" value="Ig-like_fold"/>
</dbReference>
<reference evidence="1" key="1">
    <citation type="submission" date="2022-10" db="EMBL/GenBank/DDBJ databases">
        <title>Whole genome sequencing of three plant growth promoting bacteria isolated from Vachellia tortilis subsp. raddiana in Morocco.</title>
        <authorList>
            <person name="Hnini M."/>
            <person name="Zouagui R."/>
            <person name="Zouagui H."/>
            <person name="Chemao Elfihri M.-W."/>
            <person name="Ibrahimi A."/>
            <person name="Sbabou L."/>
            <person name="Aurag J."/>
        </authorList>
    </citation>
    <scope>NUCLEOTIDE SEQUENCE</scope>
    <source>
        <strain evidence="1">LMR678</strain>
    </source>
</reference>
<evidence type="ECO:0000313" key="1">
    <source>
        <dbReference type="EMBL" id="MCZ4092372.1"/>
    </source>
</evidence>
<dbReference type="RefSeq" id="WP_269282697.1">
    <property type="nucleotide sequence ID" value="NZ_JAPVOI010000004.1"/>
</dbReference>
<dbReference type="Gene3D" id="2.60.40.10">
    <property type="entry name" value="Immunoglobulins"/>
    <property type="match status" value="1"/>
</dbReference>
<proteinExistence type="predicted"/>
<dbReference type="Proteomes" id="UP001079430">
    <property type="component" value="Unassembled WGS sequence"/>
</dbReference>
<gene>
    <name evidence="1" type="ORF">O3W52_20565</name>
</gene>
<organism evidence="1 2">
    <name type="scientific">Sinorhizobium psoraleae</name>
    <dbReference type="NCBI Taxonomy" id="520838"/>
    <lineage>
        <taxon>Bacteria</taxon>
        <taxon>Pseudomonadati</taxon>
        <taxon>Pseudomonadota</taxon>
        <taxon>Alphaproteobacteria</taxon>
        <taxon>Hyphomicrobiales</taxon>
        <taxon>Rhizobiaceae</taxon>
        <taxon>Sinorhizobium/Ensifer group</taxon>
        <taxon>Sinorhizobium</taxon>
    </lineage>
</organism>
<dbReference type="EMBL" id="JAPVOI010000004">
    <property type="protein sequence ID" value="MCZ4092372.1"/>
    <property type="molecule type" value="Genomic_DNA"/>
</dbReference>